<dbReference type="AlphaFoldDB" id="A0A6V7UD39"/>
<keyword evidence="4 6" id="KW-0503">Monooxygenase</keyword>
<organism evidence="7 8">
    <name type="scientific">Meloidogyne enterolobii</name>
    <name type="common">Root-knot nematode worm</name>
    <name type="synonym">Meloidogyne mayaguensis</name>
    <dbReference type="NCBI Taxonomy" id="390850"/>
    <lineage>
        <taxon>Eukaryota</taxon>
        <taxon>Metazoa</taxon>
        <taxon>Ecdysozoa</taxon>
        <taxon>Nematoda</taxon>
        <taxon>Chromadorea</taxon>
        <taxon>Rhabditida</taxon>
        <taxon>Tylenchina</taxon>
        <taxon>Tylenchomorpha</taxon>
        <taxon>Tylenchoidea</taxon>
        <taxon>Meloidogynidae</taxon>
        <taxon>Meloidogyninae</taxon>
        <taxon>Meloidogyne</taxon>
    </lineage>
</organism>
<name>A0A6V7UD39_MELEN</name>
<dbReference type="InterPro" id="IPR002401">
    <property type="entry name" value="Cyt_P450_E_grp-I"/>
</dbReference>
<evidence type="ECO:0000313" key="7">
    <source>
        <dbReference type="EMBL" id="CAD2151449.1"/>
    </source>
</evidence>
<comment type="similarity">
    <text evidence="1 6">Belongs to the cytochrome P450 family.</text>
</comment>
<dbReference type="PRINTS" id="PR00385">
    <property type="entry name" value="P450"/>
</dbReference>
<evidence type="ECO:0000256" key="4">
    <source>
        <dbReference type="ARBA" id="ARBA00023033"/>
    </source>
</evidence>
<dbReference type="Gene3D" id="1.10.630.10">
    <property type="entry name" value="Cytochrome P450"/>
    <property type="match status" value="1"/>
</dbReference>
<dbReference type="InterPro" id="IPR001128">
    <property type="entry name" value="Cyt_P450"/>
</dbReference>
<dbReference type="InterPro" id="IPR017972">
    <property type="entry name" value="Cyt_P450_CS"/>
</dbReference>
<evidence type="ECO:0000256" key="5">
    <source>
        <dbReference type="PIRSR" id="PIRSR602401-1"/>
    </source>
</evidence>
<accession>A0A6V7UD39</accession>
<dbReference type="InterPro" id="IPR050182">
    <property type="entry name" value="Cytochrome_P450_fam2"/>
</dbReference>
<dbReference type="SUPFAM" id="SSF48264">
    <property type="entry name" value="Cytochrome P450"/>
    <property type="match status" value="1"/>
</dbReference>
<dbReference type="GO" id="GO:0005506">
    <property type="term" value="F:iron ion binding"/>
    <property type="evidence" value="ECO:0007669"/>
    <property type="project" value="InterPro"/>
</dbReference>
<protein>
    <submittedName>
        <fullName evidence="7">Uncharacterized protein</fullName>
    </submittedName>
</protein>
<dbReference type="Proteomes" id="UP000580250">
    <property type="component" value="Unassembled WGS sequence"/>
</dbReference>
<gene>
    <name evidence="7" type="ORF">MENT_LOCUS10394</name>
</gene>
<dbReference type="GO" id="GO:0006805">
    <property type="term" value="P:xenobiotic metabolic process"/>
    <property type="evidence" value="ECO:0007669"/>
    <property type="project" value="TreeGrafter"/>
</dbReference>
<dbReference type="InterPro" id="IPR036396">
    <property type="entry name" value="Cyt_P450_sf"/>
</dbReference>
<keyword evidence="5 6" id="KW-0349">Heme</keyword>
<evidence type="ECO:0000256" key="1">
    <source>
        <dbReference type="ARBA" id="ARBA00010617"/>
    </source>
</evidence>
<evidence type="ECO:0000256" key="2">
    <source>
        <dbReference type="ARBA" id="ARBA00022723"/>
    </source>
</evidence>
<dbReference type="PANTHER" id="PTHR24300:SF369">
    <property type="entry name" value="CYTOCHROME P450 FAMILY"/>
    <property type="match status" value="1"/>
</dbReference>
<dbReference type="GO" id="GO:0016712">
    <property type="term" value="F:oxidoreductase activity, acting on paired donors, with incorporation or reduction of molecular oxygen, reduced flavin or flavoprotein as one donor, and incorporation of one atom of oxygen"/>
    <property type="evidence" value="ECO:0007669"/>
    <property type="project" value="TreeGrafter"/>
</dbReference>
<dbReference type="PRINTS" id="PR00463">
    <property type="entry name" value="EP450I"/>
</dbReference>
<dbReference type="PANTHER" id="PTHR24300">
    <property type="entry name" value="CYTOCHROME P450 508A4-RELATED"/>
    <property type="match status" value="1"/>
</dbReference>
<proteinExistence type="inferred from homology"/>
<keyword evidence="3 5" id="KW-0408">Iron</keyword>
<evidence type="ECO:0000313" key="8">
    <source>
        <dbReference type="Proteomes" id="UP000580250"/>
    </source>
</evidence>
<comment type="caution">
    <text evidence="7">The sequence shown here is derived from an EMBL/GenBank/DDBJ whole genome shotgun (WGS) entry which is preliminary data.</text>
</comment>
<evidence type="ECO:0000256" key="3">
    <source>
        <dbReference type="ARBA" id="ARBA00023004"/>
    </source>
</evidence>
<dbReference type="GO" id="GO:0006082">
    <property type="term" value="P:organic acid metabolic process"/>
    <property type="evidence" value="ECO:0007669"/>
    <property type="project" value="TreeGrafter"/>
</dbReference>
<dbReference type="OrthoDB" id="2789670at2759"/>
<dbReference type="GO" id="GO:0020037">
    <property type="term" value="F:heme binding"/>
    <property type="evidence" value="ECO:0007669"/>
    <property type="project" value="InterPro"/>
</dbReference>
<feature type="binding site" description="axial binding residue" evidence="5">
    <location>
        <position position="485"/>
    </location>
    <ligand>
        <name>heme</name>
        <dbReference type="ChEBI" id="CHEBI:30413"/>
    </ligand>
    <ligandPart>
        <name>Fe</name>
        <dbReference type="ChEBI" id="CHEBI:18248"/>
    </ligandPart>
</feature>
<evidence type="ECO:0000256" key="6">
    <source>
        <dbReference type="RuleBase" id="RU000461"/>
    </source>
</evidence>
<dbReference type="Pfam" id="PF00067">
    <property type="entry name" value="p450"/>
    <property type="match status" value="1"/>
</dbReference>
<sequence>MIIGLILLHLFTLIFWNFVWKRRKMPPGPAPLPFLGNLNEFSALAAVDGIGYKAMEHYKNIYGPVYTLWMGEDPYVIISDYELIRQVFLRQAEPAGGRYFFKVAKILSATRGENHGMTRTNGDEWRFLRRSSLNILRDLGMGRSKLDELMKPEFRKLSAKIRTEKSNGVKAHDLSKLIIELNGSAIELLLFGHPIEEEKMEQFTKLYEDLKTFITLVPWKTTQMWASMWWLRHFPPFSFGFKLVDRIVTDLFKNVDEEILLKLNEREQKINNKNNNYYCFVDAFLDDIEKFENEDKNIEIPLKQHKYFNDEALRNLCFDLYIASNSTTANTAEFMCLYLTLNQNIQNKLHEELKNYAKSNGLINKAIEQLNNNESGDLCLDYICSAISLEHRPKLIYTNAVVNETLRLVNLVPFNLGHLALEDLNVGKFVLPKGTFMIPQVSDVLFDPKIYPNPQNFEPERYIDNEGKLKKADELIAFGVGKRQCAGEALARMMLFLFAANFFLAYKLLPEDPLKPPSIEKLGGLTVYVKEKYKLRIEPYLNLFSD</sequence>
<dbReference type="PROSITE" id="PS00086">
    <property type="entry name" value="CYTOCHROME_P450"/>
    <property type="match status" value="1"/>
</dbReference>
<keyword evidence="6" id="KW-0560">Oxidoreductase</keyword>
<dbReference type="EMBL" id="CAJEWN010000048">
    <property type="protein sequence ID" value="CAD2151449.1"/>
    <property type="molecule type" value="Genomic_DNA"/>
</dbReference>
<keyword evidence="2 5" id="KW-0479">Metal-binding</keyword>
<reference evidence="7 8" key="1">
    <citation type="submission" date="2020-08" db="EMBL/GenBank/DDBJ databases">
        <authorList>
            <person name="Koutsovoulos G."/>
            <person name="Danchin GJ E."/>
        </authorList>
    </citation>
    <scope>NUCLEOTIDE SEQUENCE [LARGE SCALE GENOMIC DNA]</scope>
</reference>
<comment type="cofactor">
    <cofactor evidence="5">
        <name>heme</name>
        <dbReference type="ChEBI" id="CHEBI:30413"/>
    </cofactor>
</comment>
<dbReference type="GO" id="GO:0005737">
    <property type="term" value="C:cytoplasm"/>
    <property type="evidence" value="ECO:0007669"/>
    <property type="project" value="TreeGrafter"/>
</dbReference>